<sequence length="81" mass="9366">MMKTNFSLLFYLKKQKNYINGNVPIYMRITVGGKRSEITTGRDCEPKSWNAKAGRIKGTKEECKMPISTSYRHSFMMPTSH</sequence>
<dbReference type="Proteomes" id="UP000184287">
    <property type="component" value="Unassembled WGS sequence"/>
</dbReference>
<dbReference type="STRING" id="288992.SAMN04488522_101561"/>
<protein>
    <recommendedName>
        <fullName evidence="1">Arm DNA-binding domain-containing protein</fullName>
    </recommendedName>
</protein>
<dbReference type="AlphaFoldDB" id="A0A1M4UHH1"/>
<accession>A0A1M4UHH1</accession>
<evidence type="ECO:0000259" key="1">
    <source>
        <dbReference type="Pfam" id="PF17293"/>
    </source>
</evidence>
<reference evidence="3" key="1">
    <citation type="submission" date="2016-11" db="EMBL/GenBank/DDBJ databases">
        <authorList>
            <person name="Varghese N."/>
            <person name="Submissions S."/>
        </authorList>
    </citation>
    <scope>NUCLEOTIDE SEQUENCE [LARGE SCALE GENOMIC DNA]</scope>
    <source>
        <strain evidence="3">DSM 16990</strain>
    </source>
</reference>
<dbReference type="EMBL" id="FQUQ01000001">
    <property type="protein sequence ID" value="SHE56115.1"/>
    <property type="molecule type" value="Genomic_DNA"/>
</dbReference>
<dbReference type="RefSeq" id="WP_317042757.1">
    <property type="nucleotide sequence ID" value="NZ_FQUQ01000001.1"/>
</dbReference>
<dbReference type="Pfam" id="PF17293">
    <property type="entry name" value="Arm-DNA-bind_5"/>
    <property type="match status" value="1"/>
</dbReference>
<evidence type="ECO:0000313" key="2">
    <source>
        <dbReference type="EMBL" id="SHE56115.1"/>
    </source>
</evidence>
<gene>
    <name evidence="2" type="ORF">SAMN04488522_101561</name>
</gene>
<keyword evidence="3" id="KW-1185">Reference proteome</keyword>
<organism evidence="2 3">
    <name type="scientific">Pedobacter caeni</name>
    <dbReference type="NCBI Taxonomy" id="288992"/>
    <lineage>
        <taxon>Bacteria</taxon>
        <taxon>Pseudomonadati</taxon>
        <taxon>Bacteroidota</taxon>
        <taxon>Sphingobacteriia</taxon>
        <taxon>Sphingobacteriales</taxon>
        <taxon>Sphingobacteriaceae</taxon>
        <taxon>Pedobacter</taxon>
    </lineage>
</organism>
<proteinExistence type="predicted"/>
<dbReference type="InterPro" id="IPR035386">
    <property type="entry name" value="Arm-DNA-bind_5"/>
</dbReference>
<feature type="domain" description="Arm DNA-binding" evidence="1">
    <location>
        <begin position="10"/>
        <end position="62"/>
    </location>
</feature>
<name>A0A1M4UHH1_9SPHI</name>
<evidence type="ECO:0000313" key="3">
    <source>
        <dbReference type="Proteomes" id="UP000184287"/>
    </source>
</evidence>